<reference evidence="6" key="1">
    <citation type="submission" date="2017-06" db="EMBL/GenBank/DDBJ databases">
        <title>Herbaspirillum phytohormonus sp. nov., isolated from the root nodule of Robinia pseudoacacia in lead-zinc mine.</title>
        <authorList>
            <person name="Fan M."/>
            <person name="Lin Y."/>
        </authorList>
    </citation>
    <scope>NUCLEOTIDE SEQUENCE [LARGE SCALE GENOMIC DNA]</scope>
    <source>
        <strain evidence="6">SC-089</strain>
    </source>
</reference>
<evidence type="ECO:0000256" key="3">
    <source>
        <dbReference type="ARBA" id="ARBA00023163"/>
    </source>
</evidence>
<organism evidence="5 6">
    <name type="scientific">Candidimonas nitroreducens</name>
    <dbReference type="NCBI Taxonomy" id="683354"/>
    <lineage>
        <taxon>Bacteria</taxon>
        <taxon>Pseudomonadati</taxon>
        <taxon>Pseudomonadota</taxon>
        <taxon>Betaproteobacteria</taxon>
        <taxon>Burkholderiales</taxon>
        <taxon>Alcaligenaceae</taxon>
        <taxon>Candidimonas</taxon>
    </lineage>
</organism>
<feature type="domain" description="HTH lacI-type" evidence="4">
    <location>
        <begin position="1"/>
        <end position="55"/>
    </location>
</feature>
<dbReference type="OrthoDB" id="8770688at2"/>
<dbReference type="EMBL" id="NJIH01000008">
    <property type="protein sequence ID" value="OWT58291.1"/>
    <property type="molecule type" value="Genomic_DNA"/>
</dbReference>
<evidence type="ECO:0000313" key="6">
    <source>
        <dbReference type="Proteomes" id="UP000214603"/>
    </source>
</evidence>
<proteinExistence type="predicted"/>
<dbReference type="RefSeq" id="WP_088604202.1">
    <property type="nucleotide sequence ID" value="NZ_NJIH01000008.1"/>
</dbReference>
<dbReference type="PANTHER" id="PTHR30146:SF138">
    <property type="entry name" value="TRANSCRIPTIONAL REGULATORY PROTEIN"/>
    <property type="match status" value="1"/>
</dbReference>
<dbReference type="GO" id="GO:0003700">
    <property type="term" value="F:DNA-binding transcription factor activity"/>
    <property type="evidence" value="ECO:0007669"/>
    <property type="project" value="TreeGrafter"/>
</dbReference>
<dbReference type="PANTHER" id="PTHR30146">
    <property type="entry name" value="LACI-RELATED TRANSCRIPTIONAL REPRESSOR"/>
    <property type="match status" value="1"/>
</dbReference>
<dbReference type="Gene3D" id="1.10.260.40">
    <property type="entry name" value="lambda repressor-like DNA-binding domains"/>
    <property type="match status" value="1"/>
</dbReference>
<dbReference type="Pfam" id="PF00356">
    <property type="entry name" value="LacI"/>
    <property type="match status" value="1"/>
</dbReference>
<evidence type="ECO:0000259" key="4">
    <source>
        <dbReference type="PROSITE" id="PS50932"/>
    </source>
</evidence>
<dbReference type="InterPro" id="IPR010982">
    <property type="entry name" value="Lambda_DNA-bd_dom_sf"/>
</dbReference>
<protein>
    <submittedName>
        <fullName evidence="5">LacI family transcriptional regulator</fullName>
    </submittedName>
</protein>
<keyword evidence="3" id="KW-0804">Transcription</keyword>
<sequence length="332" mass="35637">MSIRDVAEQVGVSIATVSRAFNAPDQVAPETRRRVMQAATQLGYVPNSSAQTLRRQFSKVLGVVLPTLLNPVFAECLDGIAQMAAANGYSIVPMTTDYQLAGEEAAVNRLLAYSVDGMILVVSNPQTSQELVKLQARSLPYVLLYNRHADHPCVSVDCEGAMGQLIHRLAGMGHSRIAMVSGQLAASDRSQQRYRGYVTGMRECGLDAYDLVEVPFMDAVVSRLAQFLGAARRPSALVCSNDLLAIRCLRAAHVAGLEVPRDLTVVGFDGIELGRDLTPVLSTIAQPNREIGRRGVQLIVQALGKGRALDPAASLTLSHEFHEGESCAPAAS</sequence>
<dbReference type="Proteomes" id="UP000214603">
    <property type="component" value="Unassembled WGS sequence"/>
</dbReference>
<dbReference type="SMART" id="SM00354">
    <property type="entry name" value="HTH_LACI"/>
    <property type="match status" value="1"/>
</dbReference>
<dbReference type="InterPro" id="IPR000843">
    <property type="entry name" value="HTH_LacI"/>
</dbReference>
<keyword evidence="1" id="KW-0805">Transcription regulation</keyword>
<dbReference type="Gene3D" id="3.40.50.2300">
    <property type="match status" value="2"/>
</dbReference>
<dbReference type="PROSITE" id="PS50932">
    <property type="entry name" value="HTH_LACI_2"/>
    <property type="match status" value="1"/>
</dbReference>
<keyword evidence="6" id="KW-1185">Reference proteome</keyword>
<dbReference type="CDD" id="cd01392">
    <property type="entry name" value="HTH_LacI"/>
    <property type="match status" value="1"/>
</dbReference>
<dbReference type="InterPro" id="IPR028082">
    <property type="entry name" value="Peripla_BP_I"/>
</dbReference>
<dbReference type="SUPFAM" id="SSF53822">
    <property type="entry name" value="Periplasmic binding protein-like I"/>
    <property type="match status" value="1"/>
</dbReference>
<evidence type="ECO:0000256" key="2">
    <source>
        <dbReference type="ARBA" id="ARBA00023125"/>
    </source>
</evidence>
<dbReference type="GO" id="GO:0000976">
    <property type="term" value="F:transcription cis-regulatory region binding"/>
    <property type="evidence" value="ECO:0007669"/>
    <property type="project" value="TreeGrafter"/>
</dbReference>
<dbReference type="Pfam" id="PF13377">
    <property type="entry name" value="Peripla_BP_3"/>
    <property type="match status" value="1"/>
</dbReference>
<evidence type="ECO:0000256" key="1">
    <source>
        <dbReference type="ARBA" id="ARBA00023015"/>
    </source>
</evidence>
<dbReference type="AlphaFoldDB" id="A0A225MFD0"/>
<keyword evidence="2" id="KW-0238">DNA-binding</keyword>
<comment type="caution">
    <text evidence="5">The sequence shown here is derived from an EMBL/GenBank/DDBJ whole genome shotgun (WGS) entry which is preliminary data.</text>
</comment>
<gene>
    <name evidence="5" type="ORF">CEY11_14970</name>
</gene>
<name>A0A225MFD0_9BURK</name>
<accession>A0A225MFD0</accession>
<dbReference type="InterPro" id="IPR046335">
    <property type="entry name" value="LacI/GalR-like_sensor"/>
</dbReference>
<dbReference type="SUPFAM" id="SSF47413">
    <property type="entry name" value="lambda repressor-like DNA-binding domains"/>
    <property type="match status" value="1"/>
</dbReference>
<evidence type="ECO:0000313" key="5">
    <source>
        <dbReference type="EMBL" id="OWT58291.1"/>
    </source>
</evidence>